<keyword evidence="2" id="KW-1185">Reference proteome</keyword>
<name>A0ABR2NNZ6_9ROSI</name>
<gene>
    <name evidence="1" type="ORF">V6N11_000218</name>
</gene>
<evidence type="ECO:0000313" key="2">
    <source>
        <dbReference type="Proteomes" id="UP001396334"/>
    </source>
</evidence>
<evidence type="ECO:0000313" key="1">
    <source>
        <dbReference type="EMBL" id="KAK8977891.1"/>
    </source>
</evidence>
<dbReference type="Gene3D" id="3.80.10.10">
    <property type="entry name" value="Ribonuclease Inhibitor"/>
    <property type="match status" value="1"/>
</dbReference>
<organism evidence="1 2">
    <name type="scientific">Hibiscus sabdariffa</name>
    <name type="common">roselle</name>
    <dbReference type="NCBI Taxonomy" id="183260"/>
    <lineage>
        <taxon>Eukaryota</taxon>
        <taxon>Viridiplantae</taxon>
        <taxon>Streptophyta</taxon>
        <taxon>Embryophyta</taxon>
        <taxon>Tracheophyta</taxon>
        <taxon>Spermatophyta</taxon>
        <taxon>Magnoliopsida</taxon>
        <taxon>eudicotyledons</taxon>
        <taxon>Gunneridae</taxon>
        <taxon>Pentapetalae</taxon>
        <taxon>rosids</taxon>
        <taxon>malvids</taxon>
        <taxon>Malvales</taxon>
        <taxon>Malvaceae</taxon>
        <taxon>Malvoideae</taxon>
        <taxon>Hibiscus</taxon>
    </lineage>
</organism>
<comment type="caution">
    <text evidence="1">The sequence shown here is derived from an EMBL/GenBank/DDBJ whole genome shotgun (WGS) entry which is preliminary data.</text>
</comment>
<dbReference type="InterPro" id="IPR032675">
    <property type="entry name" value="LRR_dom_sf"/>
</dbReference>
<accession>A0ABR2NNZ6</accession>
<proteinExistence type="predicted"/>
<dbReference type="EMBL" id="JBBPBN010000116">
    <property type="protein sequence ID" value="KAK8977891.1"/>
    <property type="molecule type" value="Genomic_DNA"/>
</dbReference>
<dbReference type="Proteomes" id="UP001396334">
    <property type="component" value="Unassembled WGS sequence"/>
</dbReference>
<protein>
    <submittedName>
        <fullName evidence="1">Uncharacterized protein</fullName>
    </submittedName>
</protein>
<reference evidence="1 2" key="1">
    <citation type="journal article" date="2024" name="G3 (Bethesda)">
        <title>Genome assembly of Hibiscus sabdariffa L. provides insights into metabolisms of medicinal natural products.</title>
        <authorList>
            <person name="Kim T."/>
        </authorList>
    </citation>
    <scope>NUCLEOTIDE SEQUENCE [LARGE SCALE GENOMIC DNA]</scope>
    <source>
        <strain evidence="1">TK-2024</strain>
        <tissue evidence="1">Old leaves</tissue>
    </source>
</reference>
<sequence length="187" mass="20506">MLNKLRELHLSRMHHLETIESDTISGFQSLELLDMSCSAYKWDTGCNVEDGQASFDEILKPEQLSIVKLKLDEVESLVLDAAWLTKLREFNIQISPGSCDSNHLATQHDEKRAILRGVDLMGIKGLNGLLTTASALDLVICGGITKLAASNGIAVLKEIRGELQWWDKIQSSAKVSTTATSTMLGHG</sequence>